<gene>
    <name evidence="4" type="ORF">V6R86_09050</name>
</gene>
<accession>A0ABZ2G4L5</accession>
<name>A0ABZ2G4L5_9SPHN</name>
<dbReference type="InterPro" id="IPR015422">
    <property type="entry name" value="PyrdxlP-dep_Trfase_small"/>
</dbReference>
<organism evidence="4 5">
    <name type="scientific">Sphingomonas kaistensis</name>
    <dbReference type="NCBI Taxonomy" id="298708"/>
    <lineage>
        <taxon>Bacteria</taxon>
        <taxon>Pseudomonadati</taxon>
        <taxon>Pseudomonadota</taxon>
        <taxon>Alphaproteobacteria</taxon>
        <taxon>Sphingomonadales</taxon>
        <taxon>Sphingomonadaceae</taxon>
        <taxon>Sphingomonas</taxon>
    </lineage>
</organism>
<evidence type="ECO:0000256" key="2">
    <source>
        <dbReference type="ARBA" id="ARBA00037999"/>
    </source>
</evidence>
<dbReference type="Gene3D" id="3.90.1150.10">
    <property type="entry name" value="Aspartate Aminotransferase, domain 1"/>
    <property type="match status" value="1"/>
</dbReference>
<dbReference type="EC" id="2.6.1.-" evidence="4"/>
<dbReference type="PANTHER" id="PTHR30244:SF36">
    <property type="entry name" value="3-OXO-GLUCOSE-6-PHOSPHATE:GLUTAMATE AMINOTRANSFERASE"/>
    <property type="match status" value="1"/>
</dbReference>
<dbReference type="SUPFAM" id="SSF53383">
    <property type="entry name" value="PLP-dependent transferases"/>
    <property type="match status" value="1"/>
</dbReference>
<keyword evidence="4" id="KW-0032">Aminotransferase</keyword>
<comment type="similarity">
    <text evidence="2 3">Belongs to the DegT/DnrJ/EryC1 family.</text>
</comment>
<evidence type="ECO:0000256" key="1">
    <source>
        <dbReference type="ARBA" id="ARBA00022898"/>
    </source>
</evidence>
<evidence type="ECO:0000256" key="3">
    <source>
        <dbReference type="RuleBase" id="RU004508"/>
    </source>
</evidence>
<keyword evidence="4" id="KW-0808">Transferase</keyword>
<evidence type="ECO:0000313" key="5">
    <source>
        <dbReference type="Proteomes" id="UP001382935"/>
    </source>
</evidence>
<dbReference type="CDD" id="cd00616">
    <property type="entry name" value="AHBA_syn"/>
    <property type="match status" value="1"/>
</dbReference>
<dbReference type="InterPro" id="IPR015421">
    <property type="entry name" value="PyrdxlP-dep_Trfase_major"/>
</dbReference>
<dbReference type="PANTHER" id="PTHR30244">
    <property type="entry name" value="TRANSAMINASE"/>
    <property type="match status" value="1"/>
</dbReference>
<protein>
    <submittedName>
        <fullName evidence="4">DegT/DnrJ/EryC1/StrS family aminotransferase</fullName>
        <ecNumber evidence="4">2.6.1.-</ecNumber>
    </submittedName>
</protein>
<dbReference type="Gene3D" id="3.40.640.10">
    <property type="entry name" value="Type I PLP-dependent aspartate aminotransferase-like (Major domain)"/>
    <property type="match status" value="1"/>
</dbReference>
<dbReference type="Proteomes" id="UP001382935">
    <property type="component" value="Chromosome"/>
</dbReference>
<dbReference type="EMBL" id="CP145607">
    <property type="protein sequence ID" value="WWM70817.1"/>
    <property type="molecule type" value="Genomic_DNA"/>
</dbReference>
<dbReference type="InterPro" id="IPR000653">
    <property type="entry name" value="DegT/StrS_aminotransferase"/>
</dbReference>
<dbReference type="InterPro" id="IPR015424">
    <property type="entry name" value="PyrdxlP-dep_Trfase"/>
</dbReference>
<keyword evidence="1 3" id="KW-0663">Pyridoxal phosphate</keyword>
<evidence type="ECO:0000313" key="4">
    <source>
        <dbReference type="EMBL" id="WWM70817.1"/>
    </source>
</evidence>
<keyword evidence="5" id="KW-1185">Reference proteome</keyword>
<proteinExistence type="inferred from homology"/>
<dbReference type="PIRSF" id="PIRSF000390">
    <property type="entry name" value="PLP_StrS"/>
    <property type="match status" value="1"/>
</dbReference>
<reference evidence="4 5" key="1">
    <citation type="submission" date="2024-02" db="EMBL/GenBank/DDBJ databases">
        <title>Full genome sequence of Sphingomonas kaistensis.</title>
        <authorList>
            <person name="Poletto B.L."/>
            <person name="Silva G."/>
            <person name="Galante D."/>
            <person name="Campos K.R."/>
            <person name="Santos M.B.N."/>
            <person name="Sacchi C.T."/>
        </authorList>
    </citation>
    <scope>NUCLEOTIDE SEQUENCE [LARGE SCALE GENOMIC DNA]</scope>
    <source>
        <strain evidence="4 5">MA4R</strain>
    </source>
</reference>
<dbReference type="GO" id="GO:0008483">
    <property type="term" value="F:transaminase activity"/>
    <property type="evidence" value="ECO:0007669"/>
    <property type="project" value="UniProtKB-KW"/>
</dbReference>
<dbReference type="RefSeq" id="WP_338503907.1">
    <property type="nucleotide sequence ID" value="NZ_CP145607.1"/>
</dbReference>
<dbReference type="Pfam" id="PF01041">
    <property type="entry name" value="DegT_DnrJ_EryC1"/>
    <property type="match status" value="1"/>
</dbReference>
<sequence length="367" mass="39669">MSVPFLDLGAAYHALQTDIDAAVARTLGSGWYIGGPEVASFEQAFAASVDAAHCVGVANGLDALHLALRALGIGPGDEVITASNSYIATLLAISMVGATPVLVEPHERTHNLDPAKIEAAITIRTRALLPTHLYGQPADLNPMLEIAERHGLKLIEDAAQAHGARYKERPVGAYGHVVCWSFYPSKNLGALGDAGAVTTNDAELADRIRTLGNYGSHRRYVNEVRGVNSRLDPVQAAVLGVKLKHLAEWNERRRVTANFYLDALVETNLVLPEVPAWADPCWHLFVVRSPERDRLQAQLAEAGIQTLIHYPIPPHRQQAYADLGYGEGAFPIAERLADEVLSLPIGPHLAREQAELVVEAVRRAAAT</sequence>